<sequence length="427" mass="46753">MTKGSKAVKTYLPRIADGMLADRLKRKGAVQIKGAKWCGKTETAKQQAKSVLYLQDPDVYEQNMRAARVKPSLLLRGDEPRLIDEWQIAPQIWDAVRFAVDQDPEPGRFILTGSAVTGERPLHSGTGRFAFLTMRPMSLFESQESSGEVSLARLFDSSTPIEGVSSQTIEDIAFIASRGGWPASVLIPNRHTALATAQDYVEAICEEDISRVDGVSRNPDKARALLRSYARNIATQASDATLREDMSPAGETLSQPSLSRYLDALTDIFVIEELSAWNPQLRSKTAVRTSPTRCFVDPSIGVAALGASPDHLLQDLRTFGLLFETLCIRDVRVYADALGGHVFHYRDKSGLEADAVIVLDDGRWGLVEVKLGDAYVDEGSKNLRLLADKIDQQAMGSPAFLAVVTAEGYAYTRDDGVHVVPIGCLKP</sequence>
<dbReference type="InterPro" id="IPR025420">
    <property type="entry name" value="DUF4143"/>
</dbReference>
<keyword evidence="4" id="KW-1185">Reference proteome</keyword>
<keyword evidence="3" id="KW-0067">ATP-binding</keyword>
<feature type="domain" description="DUF4143" evidence="2">
    <location>
        <begin position="206"/>
        <end position="371"/>
    </location>
</feature>
<dbReference type="PANTHER" id="PTHR43566">
    <property type="entry name" value="CONSERVED PROTEIN"/>
    <property type="match status" value="1"/>
</dbReference>
<dbReference type="Pfam" id="PF13635">
    <property type="entry name" value="DUF4143"/>
    <property type="match status" value="1"/>
</dbReference>
<dbReference type="PANTHER" id="PTHR43566:SF2">
    <property type="entry name" value="DUF4143 DOMAIN-CONTAINING PROTEIN"/>
    <property type="match status" value="1"/>
</dbReference>
<evidence type="ECO:0000259" key="1">
    <source>
        <dbReference type="Pfam" id="PF13173"/>
    </source>
</evidence>
<reference evidence="3 4" key="1">
    <citation type="submission" date="2020-08" db="EMBL/GenBank/DDBJ databases">
        <title>Genome public.</title>
        <authorList>
            <person name="Liu C."/>
            <person name="Sun Q."/>
        </authorList>
    </citation>
    <scope>NUCLEOTIDE SEQUENCE [LARGE SCALE GENOMIC DNA]</scope>
    <source>
        <strain evidence="3 4">NSJ-70</strain>
    </source>
</reference>
<dbReference type="InterPro" id="IPR041682">
    <property type="entry name" value="AAA_14"/>
</dbReference>
<organism evidence="3 4">
    <name type="scientific">Eggerthella hominis</name>
    <dbReference type="NCBI Taxonomy" id="2763043"/>
    <lineage>
        <taxon>Bacteria</taxon>
        <taxon>Bacillati</taxon>
        <taxon>Actinomycetota</taxon>
        <taxon>Coriobacteriia</taxon>
        <taxon>Eggerthellales</taxon>
        <taxon>Eggerthellaceae</taxon>
        <taxon>Eggerthella</taxon>
    </lineage>
</organism>
<feature type="domain" description="AAA" evidence="1">
    <location>
        <begin position="28"/>
        <end position="141"/>
    </location>
</feature>
<proteinExistence type="predicted"/>
<evidence type="ECO:0000313" key="3">
    <source>
        <dbReference type="EMBL" id="MBC5584183.1"/>
    </source>
</evidence>
<evidence type="ECO:0000259" key="2">
    <source>
        <dbReference type="Pfam" id="PF13635"/>
    </source>
</evidence>
<comment type="caution">
    <text evidence="3">The sequence shown here is derived from an EMBL/GenBank/DDBJ whole genome shotgun (WGS) entry which is preliminary data.</text>
</comment>
<dbReference type="GO" id="GO:0005524">
    <property type="term" value="F:ATP binding"/>
    <property type="evidence" value="ECO:0007669"/>
    <property type="project" value="UniProtKB-KW"/>
</dbReference>
<keyword evidence="3" id="KW-0547">Nucleotide-binding</keyword>
<name>A0ABR7BRF1_9ACTN</name>
<accession>A0ABR7BRF1</accession>
<gene>
    <name evidence="3" type="ORF">H8S61_08245</name>
</gene>
<evidence type="ECO:0000313" key="4">
    <source>
        <dbReference type="Proteomes" id="UP000622448"/>
    </source>
</evidence>
<protein>
    <submittedName>
        <fullName evidence="3">ATP-binding protein</fullName>
    </submittedName>
</protein>
<dbReference type="Proteomes" id="UP000622448">
    <property type="component" value="Unassembled WGS sequence"/>
</dbReference>
<dbReference type="Pfam" id="PF13173">
    <property type="entry name" value="AAA_14"/>
    <property type="match status" value="1"/>
</dbReference>
<dbReference type="EMBL" id="JACOOA010000003">
    <property type="protein sequence ID" value="MBC5584183.1"/>
    <property type="molecule type" value="Genomic_DNA"/>
</dbReference>